<reference evidence="1" key="1">
    <citation type="journal article" date="2023" name="G3 (Bethesda)">
        <title>A reference genome for the long-term kleptoplast-retaining sea slug Elysia crispata morphotype clarki.</title>
        <authorList>
            <person name="Eastman K.E."/>
            <person name="Pendleton A.L."/>
            <person name="Shaikh M.A."/>
            <person name="Suttiyut T."/>
            <person name="Ogas R."/>
            <person name="Tomko P."/>
            <person name="Gavelis G."/>
            <person name="Widhalm J.R."/>
            <person name="Wisecaver J.H."/>
        </authorList>
    </citation>
    <scope>NUCLEOTIDE SEQUENCE</scope>
    <source>
        <strain evidence="1">ECLA1</strain>
    </source>
</reference>
<dbReference type="Proteomes" id="UP001283361">
    <property type="component" value="Unassembled WGS sequence"/>
</dbReference>
<dbReference type="AlphaFoldDB" id="A0AAE1ACW0"/>
<keyword evidence="2" id="KW-1185">Reference proteome</keyword>
<name>A0AAE1ACW0_9GAST</name>
<evidence type="ECO:0000313" key="1">
    <source>
        <dbReference type="EMBL" id="KAK3785302.1"/>
    </source>
</evidence>
<sequence>MVFAIQIRMDWKTQTVIGFGLRETSGPAQDGVKTTSAVFCHVTLVDGEATEVPDNLGIRPVWSWSNVGAMSCCPPKTRRCNVSRNETCLWLAGCGPGITENIKIKNVITSARARGGGSRDLNGIEFSRAYLHQIAESTAKQTGSRDWVTQGENWEARGTI</sequence>
<proteinExistence type="predicted"/>
<organism evidence="1 2">
    <name type="scientific">Elysia crispata</name>
    <name type="common">lettuce slug</name>
    <dbReference type="NCBI Taxonomy" id="231223"/>
    <lineage>
        <taxon>Eukaryota</taxon>
        <taxon>Metazoa</taxon>
        <taxon>Spiralia</taxon>
        <taxon>Lophotrochozoa</taxon>
        <taxon>Mollusca</taxon>
        <taxon>Gastropoda</taxon>
        <taxon>Heterobranchia</taxon>
        <taxon>Euthyneura</taxon>
        <taxon>Panpulmonata</taxon>
        <taxon>Sacoglossa</taxon>
        <taxon>Placobranchoidea</taxon>
        <taxon>Plakobranchidae</taxon>
        <taxon>Elysia</taxon>
    </lineage>
</organism>
<comment type="caution">
    <text evidence="1">The sequence shown here is derived from an EMBL/GenBank/DDBJ whole genome shotgun (WGS) entry which is preliminary data.</text>
</comment>
<gene>
    <name evidence="1" type="ORF">RRG08_050152</name>
</gene>
<accession>A0AAE1ACW0</accession>
<protein>
    <submittedName>
        <fullName evidence="1">Uncharacterized protein</fullName>
    </submittedName>
</protein>
<dbReference type="EMBL" id="JAWDGP010002141">
    <property type="protein sequence ID" value="KAK3785302.1"/>
    <property type="molecule type" value="Genomic_DNA"/>
</dbReference>
<evidence type="ECO:0000313" key="2">
    <source>
        <dbReference type="Proteomes" id="UP001283361"/>
    </source>
</evidence>